<feature type="transmembrane region" description="Helical" evidence="2">
    <location>
        <begin position="225"/>
        <end position="243"/>
    </location>
</feature>
<accession>A0A2A2L8Z8</accession>
<dbReference type="Proteomes" id="UP000218231">
    <property type="component" value="Unassembled WGS sequence"/>
</dbReference>
<proteinExistence type="predicted"/>
<comment type="caution">
    <text evidence="3">The sequence shown here is derived from an EMBL/GenBank/DDBJ whole genome shotgun (WGS) entry which is preliminary data.</text>
</comment>
<keyword evidence="2" id="KW-1133">Transmembrane helix</keyword>
<evidence type="ECO:0000313" key="4">
    <source>
        <dbReference type="Proteomes" id="UP000218231"/>
    </source>
</evidence>
<organism evidence="3 4">
    <name type="scientific">Diploscapter pachys</name>
    <dbReference type="NCBI Taxonomy" id="2018661"/>
    <lineage>
        <taxon>Eukaryota</taxon>
        <taxon>Metazoa</taxon>
        <taxon>Ecdysozoa</taxon>
        <taxon>Nematoda</taxon>
        <taxon>Chromadorea</taxon>
        <taxon>Rhabditida</taxon>
        <taxon>Rhabditina</taxon>
        <taxon>Rhabditomorpha</taxon>
        <taxon>Rhabditoidea</taxon>
        <taxon>Rhabditidae</taxon>
        <taxon>Diploscapter</taxon>
    </lineage>
</organism>
<sequence length="280" mass="31629">MMFSILVASRLPRGGLLLARGLSRPTTCSFSSISLAAVPSTSANIRFTPRSTPFVTSIRYVRTAHPSDSDGDGKGGDGKGTPKMPKFPKLDPEAVKKLRRYLLVVMGVSFLMSTLLSMGLYKRTNETANISREDLNRPAIDFRIFADRYLKVGEVDRIYYSHSNHCAVAILHPGSPTRETAVKVNYVGDAQKFWADIRKEEAEIGVGLNNGVPIEVLPELSPMRIIGWIAGMFILFWLGFQYFKLMAKRMPEFQKFTKQMEKMQKKMQEQQERQQKSKKP</sequence>
<dbReference type="OrthoDB" id="5867382at2759"/>
<feature type="compositionally biased region" description="Basic and acidic residues" evidence="1">
    <location>
        <begin position="65"/>
        <end position="77"/>
    </location>
</feature>
<keyword evidence="2" id="KW-0812">Transmembrane</keyword>
<feature type="region of interest" description="Disordered" evidence="1">
    <location>
        <begin position="259"/>
        <end position="280"/>
    </location>
</feature>
<feature type="region of interest" description="Disordered" evidence="1">
    <location>
        <begin position="64"/>
        <end position="89"/>
    </location>
</feature>
<evidence type="ECO:0008006" key="5">
    <source>
        <dbReference type="Google" id="ProtNLM"/>
    </source>
</evidence>
<feature type="transmembrane region" description="Helical" evidence="2">
    <location>
        <begin position="101"/>
        <end position="121"/>
    </location>
</feature>
<reference evidence="3 4" key="1">
    <citation type="journal article" date="2017" name="Curr. Biol.">
        <title>Genome architecture and evolution of a unichromosomal asexual nematode.</title>
        <authorList>
            <person name="Fradin H."/>
            <person name="Zegar C."/>
            <person name="Gutwein M."/>
            <person name="Lucas J."/>
            <person name="Kovtun M."/>
            <person name="Corcoran D."/>
            <person name="Baugh L.R."/>
            <person name="Kiontke K."/>
            <person name="Gunsalus K."/>
            <person name="Fitch D.H."/>
            <person name="Piano F."/>
        </authorList>
    </citation>
    <scope>NUCLEOTIDE SEQUENCE [LARGE SCALE GENOMIC DNA]</scope>
    <source>
        <strain evidence="3">PF1309</strain>
    </source>
</reference>
<evidence type="ECO:0000256" key="2">
    <source>
        <dbReference type="SAM" id="Phobius"/>
    </source>
</evidence>
<name>A0A2A2L8Z8_9BILA</name>
<keyword evidence="2" id="KW-0472">Membrane</keyword>
<evidence type="ECO:0000256" key="1">
    <source>
        <dbReference type="SAM" id="MobiDB-lite"/>
    </source>
</evidence>
<keyword evidence="4" id="KW-1185">Reference proteome</keyword>
<dbReference type="AlphaFoldDB" id="A0A2A2L8Z8"/>
<evidence type="ECO:0000313" key="3">
    <source>
        <dbReference type="EMBL" id="PAV82642.1"/>
    </source>
</evidence>
<dbReference type="STRING" id="2018661.A0A2A2L8Z8"/>
<gene>
    <name evidence="3" type="ORF">WR25_26715</name>
</gene>
<protein>
    <recommendedName>
        <fullName evidence="5">Transmembrane protein</fullName>
    </recommendedName>
</protein>
<dbReference type="EMBL" id="LIAE01007040">
    <property type="protein sequence ID" value="PAV82642.1"/>
    <property type="molecule type" value="Genomic_DNA"/>
</dbReference>